<dbReference type="AlphaFoldDB" id="A0A8S9K5V3"/>
<organism evidence="1">
    <name type="scientific">Brassica cretica</name>
    <name type="common">Mustard</name>
    <dbReference type="NCBI Taxonomy" id="69181"/>
    <lineage>
        <taxon>Eukaryota</taxon>
        <taxon>Viridiplantae</taxon>
        <taxon>Streptophyta</taxon>
        <taxon>Embryophyta</taxon>
        <taxon>Tracheophyta</taxon>
        <taxon>Spermatophyta</taxon>
        <taxon>Magnoliopsida</taxon>
        <taxon>eudicotyledons</taxon>
        <taxon>Gunneridae</taxon>
        <taxon>Pentapetalae</taxon>
        <taxon>rosids</taxon>
        <taxon>malvids</taxon>
        <taxon>Brassicales</taxon>
        <taxon>Brassicaceae</taxon>
        <taxon>Brassiceae</taxon>
        <taxon>Brassica</taxon>
    </lineage>
</organism>
<evidence type="ECO:0000313" key="1">
    <source>
        <dbReference type="EMBL" id="KAF2589502.1"/>
    </source>
</evidence>
<dbReference type="EMBL" id="QGKY02000190">
    <property type="protein sequence ID" value="KAF2589502.1"/>
    <property type="molecule type" value="Genomic_DNA"/>
</dbReference>
<proteinExistence type="predicted"/>
<comment type="caution">
    <text evidence="1">The sequence shown here is derived from an EMBL/GenBank/DDBJ whole genome shotgun (WGS) entry which is preliminary data.</text>
</comment>
<name>A0A8S9K5V3_BRACR</name>
<gene>
    <name evidence="1" type="ORF">F2Q70_00038421</name>
</gene>
<sequence>MRERMAREGISSKESFLIGIAQVHYIDVEGANTVCGFIHGTPNQWCDEQCGWILKEKEELDEDEKIGYDGIASNPKATASLAMASSDLRRPPKRLRTPMLSEVRESTAFPRYTCIH</sequence>
<accession>A0A8S9K5V3</accession>
<protein>
    <submittedName>
        <fullName evidence="1">Uncharacterized protein</fullName>
    </submittedName>
</protein>
<reference evidence="1" key="1">
    <citation type="submission" date="2019-12" db="EMBL/GenBank/DDBJ databases">
        <title>Genome sequencing and annotation of Brassica cretica.</title>
        <authorList>
            <person name="Studholme D.J."/>
            <person name="Sarris P.F."/>
        </authorList>
    </citation>
    <scope>NUCLEOTIDE SEQUENCE</scope>
    <source>
        <strain evidence="1">PFS-102/07</strain>
        <tissue evidence="1">Leaf</tissue>
    </source>
</reference>